<keyword evidence="2" id="KW-0732">Signal</keyword>
<accession>A0A4V4H6I8</accession>
<dbReference type="Pfam" id="PF12222">
    <property type="entry name" value="PNGaseA"/>
    <property type="match status" value="1"/>
</dbReference>
<dbReference type="AlphaFoldDB" id="A0A4V4H6I8"/>
<comment type="caution">
    <text evidence="4">The sequence shown here is derived from an EMBL/GenBank/DDBJ whole genome shotgun (WGS) entry which is preliminary data.</text>
</comment>
<dbReference type="EMBL" id="PYDT01000005">
    <property type="protein sequence ID" value="THU60116.1"/>
    <property type="molecule type" value="Genomic_DNA"/>
</dbReference>
<feature type="domain" description="Peptide N-acetyl-beta-D-glucosaminyl asparaginase amidase A N-terminal" evidence="3">
    <location>
        <begin position="65"/>
        <end position="401"/>
    </location>
</feature>
<evidence type="ECO:0000256" key="2">
    <source>
        <dbReference type="SAM" id="SignalP"/>
    </source>
</evidence>
<feature type="compositionally biased region" description="Low complexity" evidence="1">
    <location>
        <begin position="560"/>
        <end position="569"/>
    </location>
</feature>
<feature type="signal peptide" evidence="2">
    <location>
        <begin position="1"/>
        <end position="20"/>
    </location>
</feature>
<evidence type="ECO:0000259" key="3">
    <source>
        <dbReference type="Pfam" id="PF12222"/>
    </source>
</evidence>
<evidence type="ECO:0000313" key="4">
    <source>
        <dbReference type="EMBL" id="THU60116.1"/>
    </source>
</evidence>
<gene>
    <name evidence="4" type="ORF">C4D60_Mb07t09230</name>
</gene>
<dbReference type="InterPro" id="IPR021102">
    <property type="entry name" value="PNGase_A"/>
</dbReference>
<keyword evidence="5" id="KW-1185">Reference proteome</keyword>
<reference evidence="4 5" key="1">
    <citation type="journal article" date="2019" name="Nat. Plants">
        <title>Genome sequencing of Musa balbisiana reveals subgenome evolution and function divergence in polyploid bananas.</title>
        <authorList>
            <person name="Yao X."/>
        </authorList>
    </citation>
    <scope>NUCLEOTIDE SEQUENCE [LARGE SCALE GENOMIC DNA]</scope>
    <source>
        <strain evidence="5">cv. DH-PKW</strain>
        <tissue evidence="4">Leaves</tissue>
    </source>
</reference>
<dbReference type="PANTHER" id="PTHR31104">
    <property type="entry name" value="PEPTIDE-N4-(N-ACETYL-BETA-GLUCOSAMINYL)ASPARAGINE AMIDASE A PROTEIN"/>
    <property type="match status" value="1"/>
</dbReference>
<evidence type="ECO:0000256" key="1">
    <source>
        <dbReference type="SAM" id="MobiDB-lite"/>
    </source>
</evidence>
<feature type="region of interest" description="Disordered" evidence="1">
    <location>
        <begin position="537"/>
        <end position="569"/>
    </location>
</feature>
<protein>
    <recommendedName>
        <fullName evidence="3">Peptide N-acetyl-beta-D-glucosaminyl asparaginase amidase A N-terminal domain-containing protein</fullName>
    </recommendedName>
</protein>
<name>A0A4V4H6I8_MUSBA</name>
<dbReference type="InterPro" id="IPR056948">
    <property type="entry name" value="PNGaseA_N"/>
</dbReference>
<dbReference type="Proteomes" id="UP000317650">
    <property type="component" value="Chromosome 7"/>
</dbReference>
<evidence type="ECO:0000313" key="5">
    <source>
        <dbReference type="Proteomes" id="UP000317650"/>
    </source>
</evidence>
<sequence>MHPGLYEVSFLLLLLHLYFAAFICTTGAGASSPSLFDGNLELPRGSIPTVSLEHLDPTLPPALPTQTPHCSLVVLQQNFADIVGAPPASASYAHPPDCPFPWTRVVLELSVAATDLQESRVAAIWIDGAEVLRTATPIPMARGAFWRVHKDLTRYTALLRRLADGGGVISMMLENSNKVLPGVFSANVSLHYYRGPVDDERSKSVSNAAHPSVRSLYREPADLVLPISKPDGQYGSGFWYRIDNETGVESTTVAIPRNTYRAVLEIFVSYHGEDESWYTNPLRNNYIHQSTAAKVSAPRANGAFRQVYATIDRRYVGGHVPFPVIYSSAINPVFWSPVVGIGAFDMPSYDLDLTPFLALMLDGRPHEIGLGVRSALPHWLVNANLHLWVDYWSDAVQAGPVEYFAPAIQMNRNAEWRNPDGQSEIGAEGLERFSGWVSWSRGNLTTEVRHKIKLRSQVQVQNRGAVTQIDFILKERTMVTVMRRNQWLARAQAVLDAPMQVQTAIVNAAGRPAMKKTRLFHQLMEVVSLSDGQAGATTTTELTDRQDAEGSALVGGRWGSGSSRSSYQYRDGSKCYSRNVATAGGAVIQDRKASCFAMSDDA</sequence>
<organism evidence="4 5">
    <name type="scientific">Musa balbisiana</name>
    <name type="common">Banana</name>
    <dbReference type="NCBI Taxonomy" id="52838"/>
    <lineage>
        <taxon>Eukaryota</taxon>
        <taxon>Viridiplantae</taxon>
        <taxon>Streptophyta</taxon>
        <taxon>Embryophyta</taxon>
        <taxon>Tracheophyta</taxon>
        <taxon>Spermatophyta</taxon>
        <taxon>Magnoliopsida</taxon>
        <taxon>Liliopsida</taxon>
        <taxon>Zingiberales</taxon>
        <taxon>Musaceae</taxon>
        <taxon>Musa</taxon>
    </lineage>
</organism>
<feature type="chain" id="PRO_5020747897" description="Peptide N-acetyl-beta-D-glucosaminyl asparaginase amidase A N-terminal domain-containing protein" evidence="2">
    <location>
        <begin position="21"/>
        <end position="602"/>
    </location>
</feature>
<proteinExistence type="predicted"/>